<name>A0A3P6DNJ2_BRACM</name>
<dbReference type="InterPro" id="IPR023393">
    <property type="entry name" value="START-like_dom_sf"/>
</dbReference>
<protein>
    <recommendedName>
        <fullName evidence="3">START domain-containing protein</fullName>
    </recommendedName>
</protein>
<evidence type="ECO:0000256" key="1">
    <source>
        <dbReference type="SAM" id="MobiDB-lite"/>
    </source>
</evidence>
<dbReference type="PANTHER" id="PTHR34560">
    <property type="entry name" value="POLYKETIDE CYCLASE/DEHYDRASE/LIPID TRANSPORT SUPERFAMILY PROTEIN"/>
    <property type="match status" value="1"/>
</dbReference>
<accession>A0A3P6DNJ2</accession>
<dbReference type="AlphaFoldDB" id="A0A3P6DNJ2"/>
<dbReference type="EMBL" id="LR031577">
    <property type="protein sequence ID" value="VDD20739.1"/>
    <property type="molecule type" value="Genomic_DNA"/>
</dbReference>
<gene>
    <name evidence="2" type="ORF">BRAA10T45034Z</name>
</gene>
<feature type="region of interest" description="Disordered" evidence="1">
    <location>
        <begin position="317"/>
        <end position="341"/>
    </location>
</feature>
<evidence type="ECO:0008006" key="3">
    <source>
        <dbReference type="Google" id="ProtNLM"/>
    </source>
</evidence>
<reference evidence="2" key="1">
    <citation type="submission" date="2018-11" db="EMBL/GenBank/DDBJ databases">
        <authorList>
            <consortium name="Genoscope - CEA"/>
            <person name="William W."/>
        </authorList>
    </citation>
    <scope>NUCLEOTIDE SEQUENCE</scope>
</reference>
<evidence type="ECO:0000313" key="2">
    <source>
        <dbReference type="EMBL" id="VDD20739.1"/>
    </source>
</evidence>
<feature type="compositionally biased region" description="Basic and acidic residues" evidence="1">
    <location>
        <begin position="322"/>
        <end position="338"/>
    </location>
</feature>
<proteinExistence type="predicted"/>
<dbReference type="SUPFAM" id="SSF55961">
    <property type="entry name" value="Bet v1-like"/>
    <property type="match status" value="1"/>
</dbReference>
<dbReference type="PANTHER" id="PTHR34560:SF1">
    <property type="entry name" value="START DOMAIN-CONTAINING PROTEIN"/>
    <property type="match status" value="1"/>
</dbReference>
<organism evidence="2">
    <name type="scientific">Brassica campestris</name>
    <name type="common">Field mustard</name>
    <dbReference type="NCBI Taxonomy" id="3711"/>
    <lineage>
        <taxon>Eukaryota</taxon>
        <taxon>Viridiplantae</taxon>
        <taxon>Streptophyta</taxon>
        <taxon>Embryophyta</taxon>
        <taxon>Tracheophyta</taxon>
        <taxon>Spermatophyta</taxon>
        <taxon>Magnoliopsida</taxon>
        <taxon>eudicotyledons</taxon>
        <taxon>Gunneridae</taxon>
        <taxon>Pentapetalae</taxon>
        <taxon>rosids</taxon>
        <taxon>malvids</taxon>
        <taxon>Brassicales</taxon>
        <taxon>Brassicaceae</taxon>
        <taxon>Brassiceae</taxon>
        <taxon>Brassica</taxon>
    </lineage>
</organism>
<sequence>MQKKREICEYRDKLDKTLSSPDLTNDQTLKSLLRKQLYSSQECNENILDKRTADVSKLLTTLRSVSMKDDHGNSDWKLKHDLEDCRVMYREGLDGSPFHTMLVEGYMDAPLQECLCVSWEATLYKKWWPQFTFPPFKIVQNTCLQKVRIGEQVCFIRSVPIEKLIYSKKILMKVPWPLAERELIVHYFLFEYFKDGLVVILLNTISDLDSIGVSSKEINEDVMSVTPGAVRIDVVGGFVLQKVTPERSYFRTIGDIDIKLDFVPPSLMNFVSRQLIGNGFRLYKKSVASVAKFDEDYSRALADPLYTKIRQALYSTDNASEEEPKLEANEVNGDKEHDNDEDVGEIEHVHCRKTVPEIEEEEYDDFEESISSEEGNINGKTNGDIRRRFCISPEVKQALGTLDRVIYMVRTNTTPVQEAEELSPDRAEDDHKKQVSLLEHFENVPQKSERQDYSTSTVIQETSVFSQEDKREKVTGEEEIGILEKGGKNKSLGRRKRKTRCLAFRSWL</sequence>
<dbReference type="Gene3D" id="3.30.530.20">
    <property type="match status" value="1"/>
</dbReference>